<dbReference type="OrthoDB" id="68575at2759"/>
<evidence type="ECO:0000259" key="5">
    <source>
        <dbReference type="Pfam" id="PF01593"/>
    </source>
</evidence>
<sequence>MLVSSFCMRRLAVAVLLALAEAEEVIIKRDVCILGGGSAGTFAAVSLLDRGKTVVVVEPKDVLGGHTATRQFHNGSYIELGVQGVFWDDLSAAYLERLRIHFKILRFKGSHTDYVDFKTGQKVTSRDGSSIPPLKLVPHIILYSLALLKFSYLNKARYDELPDPVPEELLRPFGEFAAKHKLQKPLVDFIFAFAGGVGNLFETPLLYVLQNFGAPHVKALMRGYITPVTGMHEVYSRAEEVIGRDNILFKSKAWGVVHQDDGTIAISITGGATVFAKQLLVAFPLTPENTEPLDLDESERALFRKWRWKGFYSAIVNTTGMPDGLDVINEDPDQRHSLPLPPFLGQLQYMGVPGYHVGRLVADSDFEPRHAHYHILNDVLRMKNTYPDLTPEIVVIADHRPTSMSVSVEDIRDGFYRRLYEMQGRRGVFYTGSSLCSDYSSVIWNYTAKVVNMMVGERRVTYGY</sequence>
<feature type="domain" description="Amine oxidase" evidence="5">
    <location>
        <begin position="40"/>
        <end position="288"/>
    </location>
</feature>
<evidence type="ECO:0000313" key="7">
    <source>
        <dbReference type="Proteomes" id="UP000562929"/>
    </source>
</evidence>
<evidence type="ECO:0000256" key="4">
    <source>
        <dbReference type="SAM" id="SignalP"/>
    </source>
</evidence>
<dbReference type="GO" id="GO:0097621">
    <property type="term" value="F:monoamine oxidase activity"/>
    <property type="evidence" value="ECO:0007669"/>
    <property type="project" value="UniProtKB-EC"/>
</dbReference>
<accession>A0A8H4VCC9</accession>
<keyword evidence="4" id="KW-0732">Signal</keyword>
<dbReference type="InterPro" id="IPR036188">
    <property type="entry name" value="FAD/NAD-bd_sf"/>
</dbReference>
<dbReference type="SUPFAM" id="SSF51905">
    <property type="entry name" value="FAD/NAD(P)-binding domain"/>
    <property type="match status" value="1"/>
</dbReference>
<dbReference type="Pfam" id="PF01593">
    <property type="entry name" value="Amino_oxidase"/>
    <property type="match status" value="1"/>
</dbReference>
<proteinExistence type="inferred from homology"/>
<dbReference type="Proteomes" id="UP000562929">
    <property type="component" value="Unassembled WGS sequence"/>
</dbReference>
<evidence type="ECO:0000313" key="6">
    <source>
        <dbReference type="EMBL" id="KAF4584323.1"/>
    </source>
</evidence>
<reference evidence="6 7" key="1">
    <citation type="journal article" date="2020" name="G3 (Bethesda)">
        <title>Genetic Underpinnings of Host Manipulation by Ophiocordyceps as Revealed by Comparative Transcriptomics.</title>
        <authorList>
            <person name="Will I."/>
            <person name="Das B."/>
            <person name="Trinh T."/>
            <person name="Brachmann A."/>
            <person name="Ohm R.A."/>
            <person name="de Bekker C."/>
        </authorList>
    </citation>
    <scope>NUCLEOTIDE SEQUENCE [LARGE SCALE GENOMIC DNA]</scope>
    <source>
        <strain evidence="6 7">EC05</strain>
    </source>
</reference>
<gene>
    <name evidence="6" type="ORF">GQ602_005696</name>
</gene>
<feature type="signal peptide" evidence="4">
    <location>
        <begin position="1"/>
        <end position="22"/>
    </location>
</feature>
<protein>
    <recommendedName>
        <fullName evidence="2">monoamine oxidase</fullName>
        <ecNumber evidence="2">1.4.3.4</ecNumber>
    </recommendedName>
</protein>
<feature type="chain" id="PRO_5034520208" description="monoamine oxidase" evidence="4">
    <location>
        <begin position="23"/>
        <end position="464"/>
    </location>
</feature>
<dbReference type="PANTHER" id="PTHR43563">
    <property type="entry name" value="AMINE OXIDASE"/>
    <property type="match status" value="1"/>
</dbReference>
<dbReference type="Gene3D" id="1.10.405.20">
    <property type="match status" value="1"/>
</dbReference>
<comment type="caution">
    <text evidence="6">The sequence shown here is derived from an EMBL/GenBank/DDBJ whole genome shotgun (WGS) entry which is preliminary data.</text>
</comment>
<name>A0A8H4VCC9_9HYPO</name>
<keyword evidence="7" id="KW-1185">Reference proteome</keyword>
<dbReference type="EC" id="1.4.3.4" evidence="2"/>
<dbReference type="Gene3D" id="3.50.50.60">
    <property type="entry name" value="FAD/NAD(P)-binding domain"/>
    <property type="match status" value="1"/>
</dbReference>
<evidence type="ECO:0000256" key="2">
    <source>
        <dbReference type="ARBA" id="ARBA00012804"/>
    </source>
</evidence>
<comment type="similarity">
    <text evidence="1">Belongs to the flavin monoamine oxidase family.</text>
</comment>
<evidence type="ECO:0000256" key="1">
    <source>
        <dbReference type="ARBA" id="ARBA00005995"/>
    </source>
</evidence>
<organism evidence="6 7">
    <name type="scientific">Ophiocordyceps camponoti-floridani</name>
    <dbReference type="NCBI Taxonomy" id="2030778"/>
    <lineage>
        <taxon>Eukaryota</taxon>
        <taxon>Fungi</taxon>
        <taxon>Dikarya</taxon>
        <taxon>Ascomycota</taxon>
        <taxon>Pezizomycotina</taxon>
        <taxon>Sordariomycetes</taxon>
        <taxon>Hypocreomycetidae</taxon>
        <taxon>Hypocreales</taxon>
        <taxon>Ophiocordycipitaceae</taxon>
        <taxon>Ophiocordyceps</taxon>
    </lineage>
</organism>
<dbReference type="PANTHER" id="PTHR43563:SF1">
    <property type="entry name" value="AMINE OXIDASE [FLAVIN-CONTAINING] B"/>
    <property type="match status" value="1"/>
</dbReference>
<dbReference type="InterPro" id="IPR002937">
    <property type="entry name" value="Amino_oxidase"/>
</dbReference>
<comment type="catalytic activity">
    <reaction evidence="3">
        <text>a secondary aliphatic amine + O2 + H2O = a primary amine + an aldehyde + H2O2</text>
        <dbReference type="Rhea" id="RHEA:26414"/>
        <dbReference type="ChEBI" id="CHEBI:15377"/>
        <dbReference type="ChEBI" id="CHEBI:15379"/>
        <dbReference type="ChEBI" id="CHEBI:16240"/>
        <dbReference type="ChEBI" id="CHEBI:17478"/>
        <dbReference type="ChEBI" id="CHEBI:58855"/>
        <dbReference type="ChEBI" id="CHEBI:65296"/>
        <dbReference type="EC" id="1.4.3.4"/>
    </reaction>
</comment>
<dbReference type="EMBL" id="JAACLJ010000006">
    <property type="protein sequence ID" value="KAF4584323.1"/>
    <property type="molecule type" value="Genomic_DNA"/>
</dbReference>
<evidence type="ECO:0000256" key="3">
    <source>
        <dbReference type="ARBA" id="ARBA00048448"/>
    </source>
</evidence>
<dbReference type="AlphaFoldDB" id="A0A8H4VCC9"/>
<dbReference type="Gene3D" id="3.30.70.1990">
    <property type="match status" value="1"/>
</dbReference>
<dbReference type="InterPro" id="IPR050703">
    <property type="entry name" value="Flavin_MAO"/>
</dbReference>